<evidence type="ECO:0000256" key="1">
    <source>
        <dbReference type="ARBA" id="ARBA00008007"/>
    </source>
</evidence>
<dbReference type="Gene3D" id="3.40.50.2020">
    <property type="match status" value="1"/>
</dbReference>
<name>A0A1G5S2N6_9FIRM</name>
<dbReference type="PANTHER" id="PTHR47505">
    <property type="entry name" value="DNA UTILIZATION PROTEIN YHGH"/>
    <property type="match status" value="1"/>
</dbReference>
<dbReference type="AlphaFoldDB" id="A0A1G5S2N6"/>
<protein>
    <submittedName>
        <fullName evidence="4">ComF family protein</fullName>
    </submittedName>
</protein>
<dbReference type="InterPro" id="IPR044005">
    <property type="entry name" value="DZR_2"/>
</dbReference>
<organism evidence="4 5">
    <name type="scientific">Acidaminobacter hydrogenoformans DSM 2784</name>
    <dbReference type="NCBI Taxonomy" id="1120920"/>
    <lineage>
        <taxon>Bacteria</taxon>
        <taxon>Bacillati</taxon>
        <taxon>Bacillota</taxon>
        <taxon>Clostridia</taxon>
        <taxon>Peptostreptococcales</taxon>
        <taxon>Acidaminobacteraceae</taxon>
        <taxon>Acidaminobacter</taxon>
    </lineage>
</organism>
<proteinExistence type="inferred from homology"/>
<evidence type="ECO:0000313" key="5">
    <source>
        <dbReference type="Proteomes" id="UP000199208"/>
    </source>
</evidence>
<dbReference type="InterPro" id="IPR051910">
    <property type="entry name" value="ComF/GntX_DNA_util-trans"/>
</dbReference>
<dbReference type="STRING" id="1120920.SAMN03080599_02328"/>
<feature type="domain" description="Phosphoribosyltransferase" evidence="2">
    <location>
        <begin position="198"/>
        <end position="239"/>
    </location>
</feature>
<evidence type="ECO:0000313" key="4">
    <source>
        <dbReference type="EMBL" id="SCZ80556.1"/>
    </source>
</evidence>
<dbReference type="Pfam" id="PF18912">
    <property type="entry name" value="DZR_2"/>
    <property type="match status" value="1"/>
</dbReference>
<dbReference type="InterPro" id="IPR000836">
    <property type="entry name" value="PRTase_dom"/>
</dbReference>
<sequence>MNNDIKLWLRLTANFWFPRGVTCVGCGEDIFEAPYGLCESCLNALELIRGRVCRRCGRPLHETSTTLCYACFGKRTSFRGNVAVAAYSPLAQQLIFRFKYKDHRYIGYHLAQMMAALLRTTWISDVDCIVAVPSSRRRIRQRGYCQMALIAASLSEMTGLDNLSKALVRIKDTPRMKKLNRENRSQALKGCFSVKWPLEVTGRSVLLIDDIMTTGSTLEVCAQSLLEAGASEVWTMTFATVYDNQPSAGKGVRYRIRRFLNC</sequence>
<evidence type="ECO:0000259" key="2">
    <source>
        <dbReference type="Pfam" id="PF00156"/>
    </source>
</evidence>
<reference evidence="4 5" key="1">
    <citation type="submission" date="2016-10" db="EMBL/GenBank/DDBJ databases">
        <authorList>
            <person name="de Groot N.N."/>
        </authorList>
    </citation>
    <scope>NUCLEOTIDE SEQUENCE [LARGE SCALE GENOMIC DNA]</scope>
    <source>
        <strain evidence="4 5">DSM 2784</strain>
    </source>
</reference>
<dbReference type="CDD" id="cd06223">
    <property type="entry name" value="PRTases_typeI"/>
    <property type="match status" value="1"/>
</dbReference>
<dbReference type="Proteomes" id="UP000199208">
    <property type="component" value="Unassembled WGS sequence"/>
</dbReference>
<gene>
    <name evidence="4" type="ORF">SAMN03080599_02328</name>
</gene>
<feature type="domain" description="Double zinc ribbon" evidence="3">
    <location>
        <begin position="15"/>
        <end position="71"/>
    </location>
</feature>
<accession>A0A1G5S2N6</accession>
<evidence type="ECO:0000259" key="3">
    <source>
        <dbReference type="Pfam" id="PF18912"/>
    </source>
</evidence>
<keyword evidence="5" id="KW-1185">Reference proteome</keyword>
<dbReference type="SUPFAM" id="SSF53271">
    <property type="entry name" value="PRTase-like"/>
    <property type="match status" value="1"/>
</dbReference>
<dbReference type="EMBL" id="FMWL01000013">
    <property type="protein sequence ID" value="SCZ80556.1"/>
    <property type="molecule type" value="Genomic_DNA"/>
</dbReference>
<dbReference type="Pfam" id="PF00156">
    <property type="entry name" value="Pribosyltran"/>
    <property type="match status" value="1"/>
</dbReference>
<dbReference type="RefSeq" id="WP_092591685.1">
    <property type="nucleotide sequence ID" value="NZ_FMWL01000013.1"/>
</dbReference>
<dbReference type="InterPro" id="IPR029057">
    <property type="entry name" value="PRTase-like"/>
</dbReference>
<dbReference type="PANTHER" id="PTHR47505:SF1">
    <property type="entry name" value="DNA UTILIZATION PROTEIN YHGH"/>
    <property type="match status" value="1"/>
</dbReference>
<comment type="similarity">
    <text evidence="1">Belongs to the ComF/GntX family.</text>
</comment>